<dbReference type="InterPro" id="IPR025714">
    <property type="entry name" value="Methyltranfer_dom"/>
</dbReference>
<name>A0AAD0SFM6_9GAMM</name>
<dbReference type="CDD" id="cd02440">
    <property type="entry name" value="AdoMet_MTases"/>
    <property type="match status" value="1"/>
</dbReference>
<dbReference type="AlphaFoldDB" id="A0AAD0SFM6"/>
<organism evidence="6 7">
    <name type="scientific">Lonsdalea britannica</name>
    <dbReference type="NCBI Taxonomy" id="1082704"/>
    <lineage>
        <taxon>Bacteria</taxon>
        <taxon>Pseudomonadati</taxon>
        <taxon>Pseudomonadota</taxon>
        <taxon>Gammaproteobacteria</taxon>
        <taxon>Enterobacterales</taxon>
        <taxon>Pectobacteriaceae</taxon>
        <taxon>Lonsdalea</taxon>
    </lineage>
</organism>
<dbReference type="Gene3D" id="1.10.510.10">
    <property type="entry name" value="Transferase(Phosphotransferase) domain 1"/>
    <property type="match status" value="1"/>
</dbReference>
<feature type="domain" description="Protein kinase" evidence="5">
    <location>
        <begin position="230"/>
        <end position="517"/>
    </location>
</feature>
<proteinExistence type="predicted"/>
<evidence type="ECO:0000256" key="4">
    <source>
        <dbReference type="SAM" id="Coils"/>
    </source>
</evidence>
<dbReference type="PROSITE" id="PS00109">
    <property type="entry name" value="PROTEIN_KINASE_TYR"/>
    <property type="match status" value="1"/>
</dbReference>
<evidence type="ECO:0000259" key="5">
    <source>
        <dbReference type="PROSITE" id="PS50011"/>
    </source>
</evidence>
<dbReference type="GO" id="GO:0032259">
    <property type="term" value="P:methylation"/>
    <property type="evidence" value="ECO:0007669"/>
    <property type="project" value="UniProtKB-KW"/>
</dbReference>
<dbReference type="GO" id="GO:0008168">
    <property type="term" value="F:methyltransferase activity"/>
    <property type="evidence" value="ECO:0007669"/>
    <property type="project" value="UniProtKB-KW"/>
</dbReference>
<dbReference type="PANTHER" id="PTHR43464:SF19">
    <property type="entry name" value="UBIQUINONE BIOSYNTHESIS O-METHYLTRANSFERASE, MITOCHONDRIAL"/>
    <property type="match status" value="1"/>
</dbReference>
<dbReference type="Gene3D" id="3.30.200.20">
    <property type="entry name" value="Phosphorylase Kinase, domain 1"/>
    <property type="match status" value="1"/>
</dbReference>
<dbReference type="Proteomes" id="UP000263881">
    <property type="component" value="Chromosome"/>
</dbReference>
<keyword evidence="3" id="KW-0949">S-adenosyl-L-methionine</keyword>
<dbReference type="PANTHER" id="PTHR43464">
    <property type="entry name" value="METHYLTRANSFERASE"/>
    <property type="match status" value="1"/>
</dbReference>
<dbReference type="SUPFAM" id="SSF56112">
    <property type="entry name" value="Protein kinase-like (PK-like)"/>
    <property type="match status" value="1"/>
</dbReference>
<dbReference type="GO" id="GO:0005524">
    <property type="term" value="F:ATP binding"/>
    <property type="evidence" value="ECO:0007669"/>
    <property type="project" value="InterPro"/>
</dbReference>
<keyword evidence="1" id="KW-0489">Methyltransferase</keyword>
<sequence>MSMTLQDLVSALPEVYQPIYGHAEWNQEASRDCNERLLIINKQYDALAKTLDRPLRVLDLGCAQGFFSLNLASRGATVTGIDFLQENIDVCQALAQENSSLDVTFTIGRIEDTIQHLNPDDYDFVIGLSVFHHIVYQHGIPQVKEWLFKLAESVKVTVLELAVKEEPLYWGEAQPDDPRELVEQCHFYHQVASFPTHLSDISRPMYFVSNSYVALSDFCQPFLQWYDNPYSADRNIHKGSRRYYFSDEYVCKIFQHKSVNGQLTEVEGERNAAELKAEAEFLSCSSLPNMTTPKLFLSDENEVESWLVMERLPGNLLMERLKNREIIDYESFFSQILKQLVELENIGLYHDDVRSWNIMISDDQQVNLIDYGSISNAKKDCAWPGNIFQSFFILVNEIFLPEQARTAFIRPVMISPFKLPRLYANWLYAFWKVPQAEWSFGLLNDLFHDKENLLEFDELASGSESWITAQEQMMVFEQEKLKEVESKLNNLINAVTHLDHRFSTALEHSNQQLDVYRDELKNKLVLLKQSVPEQITSLNEQLITSLDQAKKELEQRLHLTERTVDNLTSENAELQQIEIRINNLTSKNLELQQCELRRIEEEVQRLTSENIELQRCELQRIEQQLEKLAAENALLQEAERKINKLTEENVVLQQQTQAILSSRSWRMTAGYRYIGLQIHLLRKFGVTQRGKHLVKRVLNKIFSFLRSHPRMKIFAINLTHRTGLYPYALRVYQRLNPAHRACQQDIIQQHSHLERQLEVRDDLPPEVNEIYQKIKK</sequence>
<reference evidence="6 7" key="1">
    <citation type="submission" date="2017-08" db="EMBL/GenBank/DDBJ databases">
        <title>Comparative genomics of bacteria isolated from necrotic lesions of AOD affected trees.</title>
        <authorList>
            <person name="Doonan J."/>
            <person name="Denman S."/>
            <person name="McDonald J.E."/>
        </authorList>
    </citation>
    <scope>NUCLEOTIDE SEQUENCE [LARGE SCALE GENOMIC DNA]</scope>
    <source>
        <strain evidence="6 7">477</strain>
    </source>
</reference>
<dbReference type="Gene3D" id="3.40.50.150">
    <property type="entry name" value="Vaccinia Virus protein VP39"/>
    <property type="match status" value="1"/>
</dbReference>
<protein>
    <recommendedName>
        <fullName evidence="5">Protein kinase domain-containing protein</fullName>
    </recommendedName>
</protein>
<evidence type="ECO:0000313" key="7">
    <source>
        <dbReference type="Proteomes" id="UP000263881"/>
    </source>
</evidence>
<keyword evidence="2" id="KW-0808">Transferase</keyword>
<dbReference type="Pfam" id="PF00069">
    <property type="entry name" value="Pkinase"/>
    <property type="match status" value="1"/>
</dbReference>
<dbReference type="InterPro" id="IPR000719">
    <property type="entry name" value="Prot_kinase_dom"/>
</dbReference>
<keyword evidence="7" id="KW-1185">Reference proteome</keyword>
<evidence type="ECO:0000256" key="1">
    <source>
        <dbReference type="ARBA" id="ARBA00022603"/>
    </source>
</evidence>
<dbReference type="EMBL" id="CP023009">
    <property type="protein sequence ID" value="AXW86984.1"/>
    <property type="molecule type" value="Genomic_DNA"/>
</dbReference>
<dbReference type="InterPro" id="IPR029063">
    <property type="entry name" value="SAM-dependent_MTases_sf"/>
</dbReference>
<dbReference type="InterPro" id="IPR008266">
    <property type="entry name" value="Tyr_kinase_AS"/>
</dbReference>
<evidence type="ECO:0000256" key="2">
    <source>
        <dbReference type="ARBA" id="ARBA00022679"/>
    </source>
</evidence>
<dbReference type="Pfam" id="PF13847">
    <property type="entry name" value="Methyltransf_31"/>
    <property type="match status" value="1"/>
</dbReference>
<evidence type="ECO:0000313" key="6">
    <source>
        <dbReference type="EMBL" id="AXW86984.1"/>
    </source>
</evidence>
<feature type="coiled-coil region" evidence="4">
    <location>
        <begin position="467"/>
        <end position="501"/>
    </location>
</feature>
<feature type="coiled-coil region" evidence="4">
    <location>
        <begin position="543"/>
        <end position="655"/>
    </location>
</feature>
<gene>
    <name evidence="6" type="ORF">CKQ53_08310</name>
</gene>
<dbReference type="KEGG" id="lbq:CKQ53_08310"/>
<keyword evidence="4" id="KW-0175">Coiled coil</keyword>
<dbReference type="InterPro" id="IPR011009">
    <property type="entry name" value="Kinase-like_dom_sf"/>
</dbReference>
<accession>A0AAD0SFM6</accession>
<dbReference type="SUPFAM" id="SSF53335">
    <property type="entry name" value="S-adenosyl-L-methionine-dependent methyltransferases"/>
    <property type="match status" value="1"/>
</dbReference>
<dbReference type="GO" id="GO:0004672">
    <property type="term" value="F:protein kinase activity"/>
    <property type="evidence" value="ECO:0007669"/>
    <property type="project" value="InterPro"/>
</dbReference>
<evidence type="ECO:0000256" key="3">
    <source>
        <dbReference type="ARBA" id="ARBA00022691"/>
    </source>
</evidence>
<dbReference type="PROSITE" id="PS50011">
    <property type="entry name" value="PROTEIN_KINASE_DOM"/>
    <property type="match status" value="1"/>
</dbReference>